<evidence type="ECO:0000313" key="1">
    <source>
        <dbReference type="EMBL" id="CAG8637258.1"/>
    </source>
</evidence>
<sequence>MNSYDRENKFEKKYQEFLKKETSNCEFSKWKIESYSLRKVTS</sequence>
<dbReference type="AlphaFoldDB" id="A0A9N9GZZ4"/>
<protein>
    <submittedName>
        <fullName evidence="1">6203_t:CDS:1</fullName>
    </submittedName>
</protein>
<accession>A0A9N9GZZ4</accession>
<dbReference type="Proteomes" id="UP000789375">
    <property type="component" value="Unassembled WGS sequence"/>
</dbReference>
<keyword evidence="2" id="KW-1185">Reference proteome</keyword>
<evidence type="ECO:0000313" key="2">
    <source>
        <dbReference type="Proteomes" id="UP000789375"/>
    </source>
</evidence>
<proteinExistence type="predicted"/>
<organism evidence="1 2">
    <name type="scientific">Funneliformis mosseae</name>
    <name type="common">Endomycorrhizal fungus</name>
    <name type="synonym">Glomus mosseae</name>
    <dbReference type="NCBI Taxonomy" id="27381"/>
    <lineage>
        <taxon>Eukaryota</taxon>
        <taxon>Fungi</taxon>
        <taxon>Fungi incertae sedis</taxon>
        <taxon>Mucoromycota</taxon>
        <taxon>Glomeromycotina</taxon>
        <taxon>Glomeromycetes</taxon>
        <taxon>Glomerales</taxon>
        <taxon>Glomeraceae</taxon>
        <taxon>Funneliformis</taxon>
    </lineage>
</organism>
<gene>
    <name evidence="1" type="ORF">FMOSSE_LOCUS10800</name>
</gene>
<name>A0A9N9GZZ4_FUNMO</name>
<reference evidence="1" key="1">
    <citation type="submission" date="2021-06" db="EMBL/GenBank/DDBJ databases">
        <authorList>
            <person name="Kallberg Y."/>
            <person name="Tangrot J."/>
            <person name="Rosling A."/>
        </authorList>
    </citation>
    <scope>NUCLEOTIDE SEQUENCE</scope>
    <source>
        <strain evidence="1">87-6 pot B 2015</strain>
    </source>
</reference>
<comment type="caution">
    <text evidence="1">The sequence shown here is derived from an EMBL/GenBank/DDBJ whole genome shotgun (WGS) entry which is preliminary data.</text>
</comment>
<dbReference type="EMBL" id="CAJVPP010003790">
    <property type="protein sequence ID" value="CAG8637258.1"/>
    <property type="molecule type" value="Genomic_DNA"/>
</dbReference>